<dbReference type="AlphaFoldDB" id="E0W0M6"/>
<accession>E0W0M6</accession>
<keyword evidence="1 2" id="KW-0694">RNA-binding</keyword>
<dbReference type="OMA" id="GYSCTWD"/>
<proteinExistence type="predicted"/>
<dbReference type="GeneID" id="8234701"/>
<evidence type="ECO:0000256" key="1">
    <source>
        <dbReference type="ARBA" id="ARBA00022884"/>
    </source>
</evidence>
<dbReference type="GO" id="GO:0070920">
    <property type="term" value="P:regulation of regulatory ncRNA processing"/>
    <property type="evidence" value="ECO:0007669"/>
    <property type="project" value="TreeGrafter"/>
</dbReference>
<name>E0W0M6_PEDHC</name>
<dbReference type="FunFam" id="3.30.160.20:FF:000007">
    <property type="entry name" value="Double-stranded RNA-binding protein Staufen homolog 1"/>
    <property type="match status" value="2"/>
</dbReference>
<dbReference type="PANTHER" id="PTHR46205:SF3">
    <property type="entry name" value="LOQUACIOUS, ISOFORM B"/>
    <property type="match status" value="1"/>
</dbReference>
<dbReference type="HOGENOM" id="CLU_048292_0_1_1"/>
<dbReference type="GO" id="GO:0030422">
    <property type="term" value="P:siRNA processing"/>
    <property type="evidence" value="ECO:0007669"/>
    <property type="project" value="TreeGrafter"/>
</dbReference>
<dbReference type="Proteomes" id="UP000009046">
    <property type="component" value="Unassembled WGS sequence"/>
</dbReference>
<dbReference type="CDD" id="cd19862">
    <property type="entry name" value="DSRM_PRKRA-like_rpt1"/>
    <property type="match status" value="1"/>
</dbReference>
<dbReference type="GO" id="GO:0003725">
    <property type="term" value="F:double-stranded RNA binding"/>
    <property type="evidence" value="ECO:0007669"/>
    <property type="project" value="TreeGrafter"/>
</dbReference>
<feature type="domain" description="DRBM" evidence="3">
    <location>
        <begin position="246"/>
        <end position="314"/>
    </location>
</feature>
<feature type="domain" description="DRBM" evidence="3">
    <location>
        <begin position="5"/>
        <end position="72"/>
    </location>
</feature>
<dbReference type="SUPFAM" id="SSF54768">
    <property type="entry name" value="dsRNA-binding domain-like"/>
    <property type="match status" value="3"/>
</dbReference>
<organism>
    <name type="scientific">Pediculus humanus subsp. corporis</name>
    <name type="common">Body louse</name>
    <dbReference type="NCBI Taxonomy" id="121224"/>
    <lineage>
        <taxon>Eukaryota</taxon>
        <taxon>Metazoa</taxon>
        <taxon>Ecdysozoa</taxon>
        <taxon>Arthropoda</taxon>
        <taxon>Hexapoda</taxon>
        <taxon>Insecta</taxon>
        <taxon>Pterygota</taxon>
        <taxon>Neoptera</taxon>
        <taxon>Paraneoptera</taxon>
        <taxon>Psocodea</taxon>
        <taxon>Troctomorpha</taxon>
        <taxon>Phthiraptera</taxon>
        <taxon>Anoplura</taxon>
        <taxon>Pediculidae</taxon>
        <taxon>Pediculus</taxon>
    </lineage>
</organism>
<dbReference type="PROSITE" id="PS50137">
    <property type="entry name" value="DS_RBD"/>
    <property type="match status" value="3"/>
</dbReference>
<protein>
    <submittedName>
        <fullName evidence="4 5">Tar RNA binding protein, putative</fullName>
    </submittedName>
</protein>
<dbReference type="GO" id="GO:0016442">
    <property type="term" value="C:RISC complex"/>
    <property type="evidence" value="ECO:0007669"/>
    <property type="project" value="TreeGrafter"/>
</dbReference>
<dbReference type="EnsemblMetazoa" id="PHUM559590-RA">
    <property type="protein sequence ID" value="PHUM559590-PA"/>
    <property type="gene ID" value="PHUM559590"/>
</dbReference>
<dbReference type="Pfam" id="PF00035">
    <property type="entry name" value="dsrm"/>
    <property type="match status" value="2"/>
</dbReference>
<dbReference type="CDD" id="cd19864">
    <property type="entry name" value="DSRM_PRKRA-like_rpt3"/>
    <property type="match status" value="1"/>
</dbReference>
<evidence type="ECO:0000313" key="4">
    <source>
        <dbReference type="EMBL" id="EEB19182.1"/>
    </source>
</evidence>
<dbReference type="CTD" id="8234701"/>
<evidence type="ECO:0000259" key="3">
    <source>
        <dbReference type="PROSITE" id="PS50137"/>
    </source>
</evidence>
<reference evidence="4" key="1">
    <citation type="submission" date="2007-04" db="EMBL/GenBank/DDBJ databases">
        <title>Annotation of Pediculus humanus corporis strain USDA.</title>
        <authorList>
            <person name="Kirkness E."/>
            <person name="Hannick L."/>
            <person name="Hass B."/>
            <person name="Bruggner R."/>
            <person name="Lawson D."/>
            <person name="Bidwell S."/>
            <person name="Joardar V."/>
            <person name="Caler E."/>
            <person name="Walenz B."/>
            <person name="Inman J."/>
            <person name="Schobel S."/>
            <person name="Galinsky K."/>
            <person name="Amedeo P."/>
            <person name="Strausberg R."/>
        </authorList>
    </citation>
    <scope>NUCLEOTIDE SEQUENCE</scope>
    <source>
        <strain evidence="4">USDA</strain>
    </source>
</reference>
<dbReference type="GO" id="GO:0005634">
    <property type="term" value="C:nucleus"/>
    <property type="evidence" value="ECO:0007669"/>
    <property type="project" value="TreeGrafter"/>
</dbReference>
<dbReference type="PANTHER" id="PTHR46205">
    <property type="entry name" value="LOQUACIOUS, ISOFORM B"/>
    <property type="match status" value="1"/>
</dbReference>
<dbReference type="InterPro" id="IPR051247">
    <property type="entry name" value="RLC_Component"/>
</dbReference>
<gene>
    <name evidence="5" type="primary">8234701</name>
    <name evidence="4" type="ORF">Phum_PHUM559590</name>
</gene>
<feature type="domain" description="DRBM" evidence="3">
    <location>
        <begin position="104"/>
        <end position="172"/>
    </location>
</feature>
<dbReference type="RefSeq" id="XP_002431920.1">
    <property type="nucleotide sequence ID" value="XM_002431875.1"/>
</dbReference>
<dbReference type="FunCoup" id="E0W0M6">
    <property type="interactions" value="343"/>
</dbReference>
<dbReference type="Gene3D" id="3.30.160.20">
    <property type="match status" value="3"/>
</dbReference>
<dbReference type="KEGG" id="phu:Phum_PHUM559590"/>
<evidence type="ECO:0000256" key="2">
    <source>
        <dbReference type="PROSITE-ProRule" id="PRU00266"/>
    </source>
</evidence>
<dbReference type="InParanoid" id="E0W0M6"/>
<dbReference type="EMBL" id="DS235861">
    <property type="protein sequence ID" value="EEB19182.1"/>
    <property type="molecule type" value="Genomic_DNA"/>
</dbReference>
<dbReference type="STRING" id="121224.E0W0M6"/>
<dbReference type="GO" id="GO:0035197">
    <property type="term" value="F:siRNA binding"/>
    <property type="evidence" value="ECO:0007669"/>
    <property type="project" value="TreeGrafter"/>
</dbReference>
<dbReference type="OrthoDB" id="10056847at2759"/>
<dbReference type="CDD" id="cd19863">
    <property type="entry name" value="DSRM_PRKRA-like_rpt2"/>
    <property type="match status" value="1"/>
</dbReference>
<dbReference type="VEuPathDB" id="VectorBase:PHUM559590"/>
<dbReference type="GO" id="GO:0070578">
    <property type="term" value="C:RISC-loading complex"/>
    <property type="evidence" value="ECO:0007669"/>
    <property type="project" value="TreeGrafter"/>
</dbReference>
<dbReference type="SMART" id="SM00358">
    <property type="entry name" value="DSRM"/>
    <property type="match status" value="3"/>
</dbReference>
<dbReference type="InterPro" id="IPR014720">
    <property type="entry name" value="dsRBD_dom"/>
</dbReference>
<evidence type="ECO:0000313" key="5">
    <source>
        <dbReference type="EnsemblMetazoa" id="PHUM559590-PA"/>
    </source>
</evidence>
<sequence length="318" mass="35289">MPSKTPVSLLQEMLSRQGTTPKYELVQIEGAIHEPTFRYRVTVADNVAIGTGRSKKVAKHTAAKNLLDKLNGKAACEEFNISPIETGRGSPNQVINSFDKISGNPIGTLQEMCICHRWPPPVYEMTCEEGLPHERQFTMACIVFKYREVGSGKSKKLAKRQAAHKMWEKLQQCSPLPQLGYQDEVGGYNVDSMSNRFADVKNSKISTLTNPHGHKVSMFHKNLKQSNGPVLNKLQIFSSVDKNNFDPIAFLQEIATEQHFEVTYVNIEETTVSGKCQCLVQLSVLPVAVCHGTGSTSSEAQSDSALNALEYLKIMTKK</sequence>
<evidence type="ECO:0000313" key="6">
    <source>
        <dbReference type="Proteomes" id="UP000009046"/>
    </source>
</evidence>
<reference evidence="4" key="2">
    <citation type="submission" date="2007-04" db="EMBL/GenBank/DDBJ databases">
        <title>The genome of the human body louse.</title>
        <authorList>
            <consortium name="The Human Body Louse Genome Consortium"/>
            <person name="Kirkness E."/>
            <person name="Walenz B."/>
            <person name="Hass B."/>
            <person name="Bruggner R."/>
            <person name="Strausberg R."/>
        </authorList>
    </citation>
    <scope>NUCLEOTIDE SEQUENCE</scope>
    <source>
        <strain evidence="4">USDA</strain>
    </source>
</reference>
<dbReference type="GO" id="GO:0005737">
    <property type="term" value="C:cytoplasm"/>
    <property type="evidence" value="ECO:0007669"/>
    <property type="project" value="TreeGrafter"/>
</dbReference>
<dbReference type="eggNOG" id="KOG3732">
    <property type="taxonomic scope" value="Eukaryota"/>
</dbReference>
<reference evidence="5" key="3">
    <citation type="submission" date="2021-02" db="UniProtKB">
        <authorList>
            <consortium name="EnsemblMetazoa"/>
        </authorList>
    </citation>
    <scope>IDENTIFICATION</scope>
    <source>
        <strain evidence="5">USDA</strain>
    </source>
</reference>
<keyword evidence="6" id="KW-1185">Reference proteome</keyword>
<dbReference type="EMBL" id="AAZO01006795">
    <property type="status" value="NOT_ANNOTATED_CDS"/>
    <property type="molecule type" value="Genomic_DNA"/>
</dbReference>